<dbReference type="RefSeq" id="WP_244748730.1">
    <property type="nucleotide sequence ID" value="NZ_AP024145.1"/>
</dbReference>
<evidence type="ECO:0000313" key="5">
    <source>
        <dbReference type="EMBL" id="BCM86933.1"/>
    </source>
</evidence>
<evidence type="ECO:0000259" key="4">
    <source>
        <dbReference type="Pfam" id="PF00496"/>
    </source>
</evidence>
<dbReference type="Pfam" id="PF00496">
    <property type="entry name" value="SBP_bac_5"/>
    <property type="match status" value="1"/>
</dbReference>
<feature type="domain" description="Solute-binding protein family 5" evidence="4">
    <location>
        <begin position="90"/>
        <end position="433"/>
    </location>
</feature>
<comment type="similarity">
    <text evidence="2">Belongs to the bacterial solute-binding protein 5 family.</text>
</comment>
<dbReference type="GO" id="GO:0030288">
    <property type="term" value="C:outer membrane-bounded periplasmic space"/>
    <property type="evidence" value="ECO:0007669"/>
    <property type="project" value="UniProtKB-ARBA"/>
</dbReference>
<proteinExistence type="inferred from homology"/>
<gene>
    <name evidence="5" type="primary">ptpA</name>
    <name evidence="5" type="ORF">mvi_53940</name>
</gene>
<organism evidence="5 6">
    <name type="scientific">Methylobacterium indicum</name>
    <dbReference type="NCBI Taxonomy" id="1775910"/>
    <lineage>
        <taxon>Bacteria</taxon>
        <taxon>Pseudomonadati</taxon>
        <taxon>Pseudomonadota</taxon>
        <taxon>Alphaproteobacteria</taxon>
        <taxon>Hyphomicrobiales</taxon>
        <taxon>Methylobacteriaceae</taxon>
        <taxon>Methylobacterium</taxon>
    </lineage>
</organism>
<keyword evidence="3" id="KW-0732">Signal</keyword>
<evidence type="ECO:0000313" key="6">
    <source>
        <dbReference type="Proteomes" id="UP000663508"/>
    </source>
</evidence>
<dbReference type="PIRSF" id="PIRSF002741">
    <property type="entry name" value="MppA"/>
    <property type="match status" value="1"/>
</dbReference>
<protein>
    <submittedName>
        <fullName evidence="5">ABC transporter substrate-binding protein</fullName>
    </submittedName>
</protein>
<dbReference type="Gene3D" id="3.10.105.10">
    <property type="entry name" value="Dipeptide-binding Protein, Domain 3"/>
    <property type="match status" value="1"/>
</dbReference>
<dbReference type="SUPFAM" id="SSF53850">
    <property type="entry name" value="Periplasmic binding protein-like II"/>
    <property type="match status" value="1"/>
</dbReference>
<dbReference type="KEGG" id="mind:mvi_53940"/>
<dbReference type="GO" id="GO:1904680">
    <property type="term" value="F:peptide transmembrane transporter activity"/>
    <property type="evidence" value="ECO:0007669"/>
    <property type="project" value="TreeGrafter"/>
</dbReference>
<comment type="subcellular location">
    <subcellularLocation>
        <location evidence="1">Periplasm</location>
    </subcellularLocation>
</comment>
<reference evidence="5" key="1">
    <citation type="submission" date="2020-11" db="EMBL/GenBank/DDBJ databases">
        <title>Complete genome sequence of a novel pathogenic Methylobacterium strain isolated from rice in Vietnam.</title>
        <authorList>
            <person name="Lai K."/>
            <person name="Okazaki S."/>
            <person name="Higashi K."/>
            <person name="Mori H."/>
            <person name="Toyoda A."/>
            <person name="Kurokawa K."/>
        </authorList>
    </citation>
    <scope>NUCLEOTIDE SEQUENCE</scope>
    <source>
        <strain evidence="5">VL1</strain>
    </source>
</reference>
<evidence type="ECO:0000256" key="1">
    <source>
        <dbReference type="ARBA" id="ARBA00004418"/>
    </source>
</evidence>
<evidence type="ECO:0000256" key="2">
    <source>
        <dbReference type="ARBA" id="ARBA00005695"/>
    </source>
</evidence>
<dbReference type="AlphaFoldDB" id="A0A8H8WYM7"/>
<sequence>MAPTDRPRPGLTRRALATGLALGPLVPVRSFAQGGGTAAGGMTGGMGSVNLAMVGEPQSLDPMASTADLVATIMQHVFEPLYTFDASWAVQPMLAAALPTISPDGKTYTIALREGVPLHNGRALDSEDVVASLKRWMEMTPRGKGIAAGLTSLSAKGPHAVEIVLKAVNPALLAHLALPSGFAAIMAREAIANPLTEFVGTGPYRFKERRPDQFVVLTRHDSYAARSEAPSGYAGRRTAAIPELRFIPVPNANTRVEGVVAGQYHFADQLPVESNGRIAKASGAKPVLTMPFGFPYLVLNTRQGPCADLKVRQALQMALSDTELLMAAFGEEKFFEATGSHFPKGSPFHSTAGTQAYDRGDDKGAKALLAEARYDGTPIRILNSKQYDFHNRIALVMAEELRAAGFKVTLDVVDWATLVSRRGDPGLWDVYVTHSAFLPEPMLTPPQLGDGAPGWWDTPAKKAALSAFNAETDPGKRGALWGPVQEVIYREVPYIRVGNFAALSGLSGKLKGFAPMPWPAFWNVEAA</sequence>
<dbReference type="Proteomes" id="UP000663508">
    <property type="component" value="Chromosome"/>
</dbReference>
<dbReference type="InterPro" id="IPR039424">
    <property type="entry name" value="SBP_5"/>
</dbReference>
<dbReference type="CDD" id="cd08502">
    <property type="entry name" value="PBP2_NikA_DppA_OppA_like_16"/>
    <property type="match status" value="1"/>
</dbReference>
<dbReference type="InterPro" id="IPR000914">
    <property type="entry name" value="SBP_5_dom"/>
</dbReference>
<name>A0A8H8WYM7_9HYPH</name>
<dbReference type="EMBL" id="AP024145">
    <property type="protein sequence ID" value="BCM86933.1"/>
    <property type="molecule type" value="Genomic_DNA"/>
</dbReference>
<dbReference type="Gene3D" id="3.40.190.10">
    <property type="entry name" value="Periplasmic binding protein-like II"/>
    <property type="match status" value="1"/>
</dbReference>
<evidence type="ECO:0000256" key="3">
    <source>
        <dbReference type="ARBA" id="ARBA00022729"/>
    </source>
</evidence>
<dbReference type="PANTHER" id="PTHR30290">
    <property type="entry name" value="PERIPLASMIC BINDING COMPONENT OF ABC TRANSPORTER"/>
    <property type="match status" value="1"/>
</dbReference>
<dbReference type="PANTHER" id="PTHR30290:SF38">
    <property type="entry name" value="D,D-DIPEPTIDE-BINDING PERIPLASMIC PROTEIN DDPA-RELATED"/>
    <property type="match status" value="1"/>
</dbReference>
<dbReference type="InterPro" id="IPR030678">
    <property type="entry name" value="Peptide/Ni-bd"/>
</dbReference>
<dbReference type="GO" id="GO:0015833">
    <property type="term" value="P:peptide transport"/>
    <property type="evidence" value="ECO:0007669"/>
    <property type="project" value="TreeGrafter"/>
</dbReference>
<accession>A0A8H8WYM7</accession>
<dbReference type="GO" id="GO:0043190">
    <property type="term" value="C:ATP-binding cassette (ABC) transporter complex"/>
    <property type="evidence" value="ECO:0007669"/>
    <property type="project" value="InterPro"/>
</dbReference>